<evidence type="ECO:0000313" key="2">
    <source>
        <dbReference type="EMBL" id="CBE68765.1"/>
    </source>
</evidence>
<dbReference type="HOGENOM" id="CLU_1324430_0_0_0"/>
<accession>D5MG84</accession>
<dbReference type="STRING" id="671143.DAMO_1707"/>
<dbReference type="Proteomes" id="UP000006898">
    <property type="component" value="Chromosome"/>
</dbReference>
<evidence type="ECO:0000313" key="3">
    <source>
        <dbReference type="Proteomes" id="UP000006898"/>
    </source>
</evidence>
<sequence length="207" mass="22194">MATQIEEDAGLLLGALAEEPRDSYVSGGHLQQKTGLDPGRINDAIAILVDSGLAEWLQVMGTAPFDFGKAAITPRGRYEYQRAIEEKKIAAERQPPGGMPRTTIAAVAGAIRPPVPVGFHRMGLPTRTGRSLPIARQNKSSFGLSWATSSSRNTTTQPGSNRTSRPRLKMPSPNTTNARSILACHWSSSLLRLAMGSISSMRSPVTS</sequence>
<organism evidence="2 3">
    <name type="scientific">Methylomirabilis oxygeniifera</name>
    <dbReference type="NCBI Taxonomy" id="671143"/>
    <lineage>
        <taxon>Bacteria</taxon>
        <taxon>Candidatus Methylomirabilota</taxon>
        <taxon>Candidatus Methylomirabilia</taxon>
        <taxon>Candidatus Methylomirabilales</taxon>
        <taxon>Candidatus Methylomirabilaceae</taxon>
        <taxon>Candidatus Methylomirabilis</taxon>
    </lineage>
</organism>
<protein>
    <submittedName>
        <fullName evidence="2">Uncharacterized protein</fullName>
    </submittedName>
</protein>
<name>D5MG84_METO1</name>
<proteinExistence type="predicted"/>
<dbReference type="AlphaFoldDB" id="D5MG84"/>
<dbReference type="KEGG" id="mox:DAMO_1707"/>
<reference evidence="2 3" key="1">
    <citation type="journal article" date="2010" name="Nature">
        <title>Nitrite-driven anaerobic methane oxidation by oxygenic bacteria.</title>
        <authorList>
            <person name="Ettwig K.F."/>
            <person name="Butler M.K."/>
            <person name="Le Paslier D."/>
            <person name="Pelletier E."/>
            <person name="Mangenot S."/>
            <person name="Kuypers M.M.M."/>
            <person name="Schreiber F."/>
            <person name="Dutilh B.E."/>
            <person name="Zedelius J."/>
            <person name="de Beer D."/>
            <person name="Gloerich J."/>
            <person name="Wessels H.J.C.T."/>
            <person name="van Allen T."/>
            <person name="Luesken F."/>
            <person name="Wu M."/>
            <person name="van de Pas-Schoonen K.T."/>
            <person name="Op den Camp H.J.M."/>
            <person name="Janssen-Megens E.M."/>
            <person name="Francoijs K-J."/>
            <person name="Stunnenberg H."/>
            <person name="Weissenbach J."/>
            <person name="Jetten M.S.M."/>
            <person name="Strous M."/>
        </authorList>
    </citation>
    <scope>NUCLEOTIDE SEQUENCE [LARGE SCALE GENOMIC DNA]</scope>
</reference>
<dbReference type="EMBL" id="FP565575">
    <property type="protein sequence ID" value="CBE68765.1"/>
    <property type="molecule type" value="Genomic_DNA"/>
</dbReference>
<feature type="region of interest" description="Disordered" evidence="1">
    <location>
        <begin position="143"/>
        <end position="176"/>
    </location>
</feature>
<gene>
    <name evidence="2" type="ORF">DAMO_1707</name>
</gene>
<evidence type="ECO:0000256" key="1">
    <source>
        <dbReference type="SAM" id="MobiDB-lite"/>
    </source>
</evidence>
<feature type="compositionally biased region" description="Polar residues" evidence="1">
    <location>
        <begin position="143"/>
        <end position="163"/>
    </location>
</feature>